<dbReference type="Pfam" id="PF06629">
    <property type="entry name" value="MipA"/>
    <property type="match status" value="1"/>
</dbReference>
<keyword evidence="8" id="KW-1185">Reference proteome</keyword>
<evidence type="ECO:0000313" key="7">
    <source>
        <dbReference type="EMBL" id="MEK0247932.1"/>
    </source>
</evidence>
<dbReference type="InterPro" id="IPR010583">
    <property type="entry name" value="MipA"/>
</dbReference>
<comment type="caution">
    <text evidence="7">The sequence shown here is derived from an EMBL/GenBank/DDBJ whole genome shotgun (WGS) entry which is preliminary data.</text>
</comment>
<comment type="subcellular location">
    <subcellularLocation>
        <location evidence="1">Cell outer membrane</location>
    </subcellularLocation>
</comment>
<comment type="similarity">
    <text evidence="2">Belongs to the MipA/OmpV family.</text>
</comment>
<evidence type="ECO:0000256" key="4">
    <source>
        <dbReference type="ARBA" id="ARBA00023136"/>
    </source>
</evidence>
<evidence type="ECO:0000256" key="3">
    <source>
        <dbReference type="ARBA" id="ARBA00022729"/>
    </source>
</evidence>
<accession>A0ABU8Z2X5</accession>
<evidence type="ECO:0000256" key="5">
    <source>
        <dbReference type="ARBA" id="ARBA00023237"/>
    </source>
</evidence>
<reference evidence="7 8" key="1">
    <citation type="submission" date="2024-03" db="EMBL/GenBank/DDBJ databases">
        <title>Two novel Raoultella species associated with bleeding cankers of broadleaf hosts, Raoultella scottia sp. nov. and Raoultella lignicola sp. nov.</title>
        <authorList>
            <person name="Brady C.L."/>
        </authorList>
    </citation>
    <scope>NUCLEOTIDE SEQUENCE [LARGE SCALE GENOMIC DNA]</scope>
    <source>
        <strain evidence="7 8">BAC 10a-01-01</strain>
    </source>
</reference>
<keyword evidence="3 6" id="KW-0732">Signal</keyword>
<dbReference type="PANTHER" id="PTHR38776:SF1">
    <property type="entry name" value="MLTA-INTERACTING PROTEIN-RELATED"/>
    <property type="match status" value="1"/>
</dbReference>
<evidence type="ECO:0000256" key="1">
    <source>
        <dbReference type="ARBA" id="ARBA00004442"/>
    </source>
</evidence>
<dbReference type="RefSeq" id="WP_331834269.1">
    <property type="nucleotide sequence ID" value="NZ_JARXNH020000051.1"/>
</dbReference>
<sequence>MISTESTLYVAISLLGAISTHAIADDAAAPPDSLTVGLGGQFSPRYSGSNKQVWHPVPVLQGRKGAFFVDSQKGIGYDLQNEDGLYLEHTLSYDPGRAEKNSGWRDGANNLKGMGNIDATLNTAFAVGWAATSWLVLETKAALPLTGSQGVKYQTSVMLIPLQNSQDVVAFQSAALFGDNRYMNTFYGVSQQQSLRSGYPRFSAPGGFYGIDSSLTWSHQFDEHWGTALSAGYSWLGDHAAASPIVLRRNEGSATMAVSWTF</sequence>
<keyword evidence="4" id="KW-0472">Membrane</keyword>
<evidence type="ECO:0000256" key="6">
    <source>
        <dbReference type="SAM" id="SignalP"/>
    </source>
</evidence>
<protein>
    <submittedName>
        <fullName evidence="7">MipA/OmpV family protein</fullName>
    </submittedName>
</protein>
<feature type="signal peptide" evidence="6">
    <location>
        <begin position="1"/>
        <end position="24"/>
    </location>
</feature>
<organism evidence="7 8">
    <name type="scientific">Raoultella scottii</name>
    <dbReference type="NCBI Taxonomy" id="3040937"/>
    <lineage>
        <taxon>Bacteria</taxon>
        <taxon>Pseudomonadati</taxon>
        <taxon>Pseudomonadota</taxon>
        <taxon>Gammaproteobacteria</taxon>
        <taxon>Enterobacterales</taxon>
        <taxon>Enterobacteriaceae</taxon>
        <taxon>Klebsiella/Raoultella group</taxon>
        <taxon>Raoultella</taxon>
    </lineage>
</organism>
<dbReference type="Proteomes" id="UP001334005">
    <property type="component" value="Unassembled WGS sequence"/>
</dbReference>
<evidence type="ECO:0000313" key="8">
    <source>
        <dbReference type="Proteomes" id="UP001334005"/>
    </source>
</evidence>
<gene>
    <name evidence="7" type="ORF">QFI66_007360</name>
</gene>
<evidence type="ECO:0000256" key="2">
    <source>
        <dbReference type="ARBA" id="ARBA00005722"/>
    </source>
</evidence>
<feature type="chain" id="PRO_5045137815" evidence="6">
    <location>
        <begin position="25"/>
        <end position="262"/>
    </location>
</feature>
<dbReference type="PANTHER" id="PTHR38776">
    <property type="entry name" value="MLTA-INTERACTING PROTEIN-RELATED"/>
    <property type="match status" value="1"/>
</dbReference>
<keyword evidence="5" id="KW-0998">Cell outer membrane</keyword>
<dbReference type="EMBL" id="JARXNH020000051">
    <property type="protein sequence ID" value="MEK0247932.1"/>
    <property type="molecule type" value="Genomic_DNA"/>
</dbReference>
<name>A0ABU8Z2X5_9ENTR</name>
<proteinExistence type="inferred from homology"/>